<dbReference type="OrthoDB" id="3503478at2"/>
<feature type="transmembrane region" description="Helical" evidence="9">
    <location>
        <begin position="179"/>
        <end position="203"/>
    </location>
</feature>
<reference evidence="10 11" key="1">
    <citation type="submission" date="2018-11" db="EMBL/GenBank/DDBJ databases">
        <title>Sequencing the genomes of 1000 actinobacteria strains.</title>
        <authorList>
            <person name="Klenk H.-P."/>
        </authorList>
    </citation>
    <scope>NUCLEOTIDE SEQUENCE [LARGE SCALE GENOMIC DNA]</scope>
    <source>
        <strain evidence="10 11">DSM 44254</strain>
    </source>
</reference>
<dbReference type="Pfam" id="PF09594">
    <property type="entry name" value="GT87"/>
    <property type="match status" value="1"/>
</dbReference>
<evidence type="ECO:0000256" key="4">
    <source>
        <dbReference type="ARBA" id="ARBA00022692"/>
    </source>
</evidence>
<comment type="caution">
    <text evidence="10">The sequence shown here is derived from an EMBL/GenBank/DDBJ whole genome shotgun (WGS) entry which is preliminary data.</text>
</comment>
<dbReference type="RefSeq" id="WP_123661686.1">
    <property type="nucleotide sequence ID" value="NZ_RJKE01000001.1"/>
</dbReference>
<gene>
    <name evidence="10" type="ORF">EDD29_0181</name>
</gene>
<feature type="transmembrane region" description="Helical" evidence="9">
    <location>
        <begin position="375"/>
        <end position="393"/>
    </location>
</feature>
<evidence type="ECO:0000313" key="11">
    <source>
        <dbReference type="Proteomes" id="UP000272400"/>
    </source>
</evidence>
<evidence type="ECO:0000256" key="8">
    <source>
        <dbReference type="SAM" id="MobiDB-lite"/>
    </source>
</evidence>
<keyword evidence="11" id="KW-1185">Reference proteome</keyword>
<sequence>MTDPRLVAARLALVALGSLLCLAAARRGWRPPVWTALAVGLGLRVVMLALVQDVEPYDLVNDFHRAGENILAHRDPILHTRPLGWNYTPLYAFVLAPAVWVEQSLGVPWLVVGRIAPIAFDLGVMLLVGRLASPGTSALRRFQYGCLPLPIMVSAVHGQMEPLCLLFAVGAFVVVRRPWLAGALLGLAVSVKSWPALFLPALLLGLPGARERIRAAAAAAAVPAVLLLTLPLTAGTPVAAFPHIARTLLGYSPSVGTWGWPAVLLEVRPAEPTPWEDPFYLAVRKVGTLLTLAAVVAALWLWRRARATDTALAVSSAFQAVTASHGVQYLLWPTPFAVADPPRRAAWLFTATGLYTAVGYLVLPSLTPETWAVWGPWYPVASVPVVLVVLWTLPWGRRARQAEGEGPVPEAHPVPAGARGAADR</sequence>
<name>A0A3N1CN04_9ACTN</name>
<evidence type="ECO:0000256" key="2">
    <source>
        <dbReference type="ARBA" id="ARBA00022475"/>
    </source>
</evidence>
<dbReference type="EMBL" id="RJKE01000001">
    <property type="protein sequence ID" value="ROO82699.1"/>
    <property type="molecule type" value="Genomic_DNA"/>
</dbReference>
<feature type="transmembrane region" description="Helical" evidence="9">
    <location>
        <begin position="33"/>
        <end position="51"/>
    </location>
</feature>
<evidence type="ECO:0000256" key="1">
    <source>
        <dbReference type="ARBA" id="ARBA00004651"/>
    </source>
</evidence>
<evidence type="ECO:0000256" key="7">
    <source>
        <dbReference type="ARBA" id="ARBA00024033"/>
    </source>
</evidence>
<feature type="transmembrane region" description="Helical" evidence="9">
    <location>
        <begin position="83"/>
        <end position="101"/>
    </location>
</feature>
<evidence type="ECO:0000256" key="6">
    <source>
        <dbReference type="ARBA" id="ARBA00023136"/>
    </source>
</evidence>
<feature type="transmembrane region" description="Helical" evidence="9">
    <location>
        <begin position="215"/>
        <end position="234"/>
    </location>
</feature>
<feature type="transmembrane region" description="Helical" evidence="9">
    <location>
        <begin position="345"/>
        <end position="363"/>
    </location>
</feature>
<dbReference type="Proteomes" id="UP000272400">
    <property type="component" value="Unassembled WGS sequence"/>
</dbReference>
<feature type="transmembrane region" description="Helical" evidence="9">
    <location>
        <begin position="279"/>
        <end position="302"/>
    </location>
</feature>
<dbReference type="AlphaFoldDB" id="A0A3N1CN04"/>
<proteinExistence type="inferred from homology"/>
<evidence type="ECO:0000256" key="3">
    <source>
        <dbReference type="ARBA" id="ARBA00022679"/>
    </source>
</evidence>
<dbReference type="InterPro" id="IPR018584">
    <property type="entry name" value="GT87"/>
</dbReference>
<comment type="similarity">
    <text evidence="7">Belongs to the glycosyltransferase 87 family.</text>
</comment>
<feature type="region of interest" description="Disordered" evidence="8">
    <location>
        <begin position="402"/>
        <end position="424"/>
    </location>
</feature>
<comment type="subcellular location">
    <subcellularLocation>
        <location evidence="1">Cell membrane</location>
        <topology evidence="1">Multi-pass membrane protein</topology>
    </subcellularLocation>
</comment>
<protein>
    <submittedName>
        <fullName evidence="10">Uncharacterized protein DUF2029</fullName>
    </submittedName>
</protein>
<keyword evidence="4 9" id="KW-0812">Transmembrane</keyword>
<feature type="transmembrane region" description="Helical" evidence="9">
    <location>
        <begin position="107"/>
        <end position="128"/>
    </location>
</feature>
<keyword evidence="6 9" id="KW-0472">Membrane</keyword>
<keyword evidence="5 9" id="KW-1133">Transmembrane helix</keyword>
<keyword evidence="2" id="KW-1003">Cell membrane</keyword>
<evidence type="ECO:0000313" key="10">
    <source>
        <dbReference type="EMBL" id="ROO82699.1"/>
    </source>
</evidence>
<feature type="transmembrane region" description="Helical" evidence="9">
    <location>
        <begin position="149"/>
        <end position="173"/>
    </location>
</feature>
<keyword evidence="3" id="KW-0808">Transferase</keyword>
<evidence type="ECO:0000256" key="9">
    <source>
        <dbReference type="SAM" id="Phobius"/>
    </source>
</evidence>
<accession>A0A3N1CN04</accession>
<evidence type="ECO:0000256" key="5">
    <source>
        <dbReference type="ARBA" id="ARBA00022989"/>
    </source>
</evidence>
<dbReference type="GO" id="GO:0005886">
    <property type="term" value="C:plasma membrane"/>
    <property type="evidence" value="ECO:0007669"/>
    <property type="project" value="UniProtKB-SubCell"/>
</dbReference>
<dbReference type="GO" id="GO:0016758">
    <property type="term" value="F:hexosyltransferase activity"/>
    <property type="evidence" value="ECO:0007669"/>
    <property type="project" value="InterPro"/>
</dbReference>
<organism evidence="10 11">
    <name type="scientific">Actinocorallia herbida</name>
    <dbReference type="NCBI Taxonomy" id="58109"/>
    <lineage>
        <taxon>Bacteria</taxon>
        <taxon>Bacillati</taxon>
        <taxon>Actinomycetota</taxon>
        <taxon>Actinomycetes</taxon>
        <taxon>Streptosporangiales</taxon>
        <taxon>Thermomonosporaceae</taxon>
        <taxon>Actinocorallia</taxon>
    </lineage>
</organism>